<dbReference type="InterPro" id="IPR003439">
    <property type="entry name" value="ABC_transporter-like_ATP-bd"/>
</dbReference>
<proteinExistence type="inferred from homology"/>
<evidence type="ECO:0000259" key="6">
    <source>
        <dbReference type="PROSITE" id="PS50893"/>
    </source>
</evidence>
<dbReference type="InterPro" id="IPR003593">
    <property type="entry name" value="AAA+_ATPase"/>
</dbReference>
<evidence type="ECO:0000313" key="8">
    <source>
        <dbReference type="EMBL" id="GGC52248.1"/>
    </source>
</evidence>
<dbReference type="EMBL" id="BMGG01000001">
    <property type="protein sequence ID" value="GGC52248.1"/>
    <property type="molecule type" value="Genomic_DNA"/>
</dbReference>
<dbReference type="Pfam" id="PF00005">
    <property type="entry name" value="ABC_tran"/>
    <property type="match status" value="1"/>
</dbReference>
<dbReference type="InterPro" id="IPR017871">
    <property type="entry name" value="ABC_transporter-like_CS"/>
</dbReference>
<evidence type="ECO:0000256" key="5">
    <source>
        <dbReference type="PROSITE-ProRule" id="PRU00703"/>
    </source>
</evidence>
<dbReference type="InterPro" id="IPR000644">
    <property type="entry name" value="CBS_dom"/>
</dbReference>
<evidence type="ECO:0000256" key="3">
    <source>
        <dbReference type="ARBA" id="ARBA00022741"/>
    </source>
</evidence>
<dbReference type="Gene3D" id="3.40.50.300">
    <property type="entry name" value="P-loop containing nucleotide triphosphate hydrolases"/>
    <property type="match status" value="1"/>
</dbReference>
<evidence type="ECO:0000313" key="9">
    <source>
        <dbReference type="Proteomes" id="UP000637002"/>
    </source>
</evidence>
<dbReference type="InterPro" id="IPR046342">
    <property type="entry name" value="CBS_dom_sf"/>
</dbReference>
<evidence type="ECO:0000256" key="4">
    <source>
        <dbReference type="ARBA" id="ARBA00022840"/>
    </source>
</evidence>
<keyword evidence="9" id="KW-1185">Reference proteome</keyword>
<comment type="similarity">
    <text evidence="1">Belongs to the ABC transporter superfamily.</text>
</comment>
<sequence>MTAAPAAPDTADDARARPAIVFEAVTKALGGRTILDRLDLEVPPGRFVVLIGPSGCGKTTTLKLVNRLESPDGGRVLVDGEDIARRDAVELRRGIGYVIQSGGLFPHWTVRDNIATVPRLLGWPRSRIRARIEELVGLLRLPADHIGRYPHQLSGGQQQRVGIARALAADPPILLMDEPFSALDPVTRLELQDEIKEIQQRTGKTVVFVTHDVDEAIKLATDIALLNAGRLACFGSPRQVTAAQAGSFTYDFLGGGAIGLRRLALEQVADRARSPGPGAPGRGGPQVAADASLREALSAMLEHGADRLSVVDAAGRPVGTLGWSDLAPR</sequence>
<dbReference type="PROSITE" id="PS51371">
    <property type="entry name" value="CBS"/>
    <property type="match status" value="1"/>
</dbReference>
<dbReference type="Gene3D" id="3.10.580.10">
    <property type="entry name" value="CBS-domain"/>
    <property type="match status" value="1"/>
</dbReference>
<dbReference type="SUPFAM" id="SSF52540">
    <property type="entry name" value="P-loop containing nucleoside triphosphate hydrolases"/>
    <property type="match status" value="1"/>
</dbReference>
<dbReference type="Pfam" id="PF00571">
    <property type="entry name" value="CBS"/>
    <property type="match status" value="1"/>
</dbReference>
<feature type="domain" description="CBS" evidence="7">
    <location>
        <begin position="280"/>
        <end position="329"/>
    </location>
</feature>
<reference evidence="8" key="2">
    <citation type="submission" date="2020-09" db="EMBL/GenBank/DDBJ databases">
        <authorList>
            <person name="Sun Q."/>
            <person name="Zhou Y."/>
        </authorList>
    </citation>
    <scope>NUCLEOTIDE SEQUENCE</scope>
    <source>
        <strain evidence="8">CGMCC 1.12919</strain>
    </source>
</reference>
<dbReference type="GO" id="GO:0016887">
    <property type="term" value="F:ATP hydrolysis activity"/>
    <property type="evidence" value="ECO:0007669"/>
    <property type="project" value="InterPro"/>
</dbReference>
<evidence type="ECO:0000256" key="1">
    <source>
        <dbReference type="ARBA" id="ARBA00005417"/>
    </source>
</evidence>
<reference evidence="8" key="1">
    <citation type="journal article" date="2014" name="Int. J. Syst. Evol. Microbiol.">
        <title>Complete genome sequence of Corynebacterium casei LMG S-19264T (=DSM 44701T), isolated from a smear-ripened cheese.</title>
        <authorList>
            <consortium name="US DOE Joint Genome Institute (JGI-PGF)"/>
            <person name="Walter F."/>
            <person name="Albersmeier A."/>
            <person name="Kalinowski J."/>
            <person name="Ruckert C."/>
        </authorList>
    </citation>
    <scope>NUCLEOTIDE SEQUENCE</scope>
    <source>
        <strain evidence="8">CGMCC 1.12919</strain>
    </source>
</reference>
<evidence type="ECO:0000259" key="7">
    <source>
        <dbReference type="PROSITE" id="PS51371"/>
    </source>
</evidence>
<dbReference type="AlphaFoldDB" id="A0A916TZ88"/>
<dbReference type="GO" id="GO:0015697">
    <property type="term" value="P:quaternary ammonium group transport"/>
    <property type="evidence" value="ECO:0007669"/>
    <property type="project" value="UniProtKB-ARBA"/>
</dbReference>
<dbReference type="PANTHER" id="PTHR43117:SF4">
    <property type="entry name" value="OSMOPROTECTANT IMPORT ATP-BINDING PROTEIN OSMV"/>
    <property type="match status" value="1"/>
</dbReference>
<keyword evidence="4 8" id="KW-0067">ATP-binding</keyword>
<keyword evidence="5" id="KW-0129">CBS domain</keyword>
<dbReference type="FunFam" id="3.40.50.300:FF:000425">
    <property type="entry name" value="Probable ABC transporter, ATP-binding subunit"/>
    <property type="match status" value="1"/>
</dbReference>
<protein>
    <submittedName>
        <fullName evidence="8">ABC transporter ATP-binding protein</fullName>
    </submittedName>
</protein>
<dbReference type="GO" id="GO:0005524">
    <property type="term" value="F:ATP binding"/>
    <property type="evidence" value="ECO:0007669"/>
    <property type="project" value="UniProtKB-KW"/>
</dbReference>
<dbReference type="PROSITE" id="PS00211">
    <property type="entry name" value="ABC_TRANSPORTER_1"/>
    <property type="match status" value="1"/>
</dbReference>
<dbReference type="InterPro" id="IPR027417">
    <property type="entry name" value="P-loop_NTPase"/>
</dbReference>
<keyword evidence="2" id="KW-0813">Transport</keyword>
<accession>A0A916TZ88</accession>
<organism evidence="8 9">
    <name type="scientific">Chelatococcus reniformis</name>
    <dbReference type="NCBI Taxonomy" id="1494448"/>
    <lineage>
        <taxon>Bacteria</taxon>
        <taxon>Pseudomonadati</taxon>
        <taxon>Pseudomonadota</taxon>
        <taxon>Alphaproteobacteria</taxon>
        <taxon>Hyphomicrobiales</taxon>
        <taxon>Chelatococcaceae</taxon>
        <taxon>Chelatococcus</taxon>
    </lineage>
</organism>
<dbReference type="PANTHER" id="PTHR43117">
    <property type="entry name" value="OSMOPROTECTANT IMPORT ATP-BINDING PROTEIN OSMV"/>
    <property type="match status" value="1"/>
</dbReference>
<dbReference type="Proteomes" id="UP000637002">
    <property type="component" value="Unassembled WGS sequence"/>
</dbReference>
<feature type="domain" description="ABC transporter" evidence="6">
    <location>
        <begin position="20"/>
        <end position="253"/>
    </location>
</feature>
<name>A0A916TZ88_9HYPH</name>
<dbReference type="SUPFAM" id="SSF54631">
    <property type="entry name" value="CBS-domain pair"/>
    <property type="match status" value="1"/>
</dbReference>
<dbReference type="SMART" id="SM00382">
    <property type="entry name" value="AAA"/>
    <property type="match status" value="1"/>
</dbReference>
<dbReference type="RefSeq" id="WP_188607886.1">
    <property type="nucleotide sequence ID" value="NZ_BMGG01000001.1"/>
</dbReference>
<evidence type="ECO:0000256" key="2">
    <source>
        <dbReference type="ARBA" id="ARBA00022448"/>
    </source>
</evidence>
<comment type="caution">
    <text evidence="8">The sequence shown here is derived from an EMBL/GenBank/DDBJ whole genome shotgun (WGS) entry which is preliminary data.</text>
</comment>
<keyword evidence="3" id="KW-0547">Nucleotide-binding</keyword>
<dbReference type="PROSITE" id="PS50893">
    <property type="entry name" value="ABC_TRANSPORTER_2"/>
    <property type="match status" value="1"/>
</dbReference>
<gene>
    <name evidence="8" type="ORF">GCM10010994_09220</name>
</gene>